<dbReference type="GO" id="GO:0004721">
    <property type="term" value="F:phosphoprotein phosphatase activity"/>
    <property type="evidence" value="ECO:0007669"/>
    <property type="project" value="UniProtKB-KW"/>
</dbReference>
<evidence type="ECO:0000259" key="5">
    <source>
        <dbReference type="PROSITE" id="PS50056"/>
    </source>
</evidence>
<dbReference type="CDD" id="cd14529">
    <property type="entry name" value="TpbA-like"/>
    <property type="match status" value="1"/>
</dbReference>
<dbReference type="Gene3D" id="3.90.190.10">
    <property type="entry name" value="Protein tyrosine phosphatase superfamily"/>
    <property type="match status" value="1"/>
</dbReference>
<dbReference type="EMBL" id="CP049916">
    <property type="protein sequence ID" value="QIO09697.1"/>
    <property type="molecule type" value="Genomic_DNA"/>
</dbReference>
<feature type="chain" id="PRO_5026106881" evidence="4">
    <location>
        <begin position="25"/>
        <end position="204"/>
    </location>
</feature>
<reference evidence="6 7" key="1">
    <citation type="submission" date="2020-03" db="EMBL/GenBank/DDBJ databases">
        <authorList>
            <person name="Zhu W."/>
        </authorList>
    </citation>
    <scope>NUCLEOTIDE SEQUENCE [LARGE SCALE GENOMIC DNA]</scope>
    <source>
        <strain evidence="6 7">185</strain>
    </source>
</reference>
<organism evidence="6 7">
    <name type="scientific">Acinetobacter lanii</name>
    <dbReference type="NCBI Taxonomy" id="2715163"/>
    <lineage>
        <taxon>Bacteria</taxon>
        <taxon>Pseudomonadati</taxon>
        <taxon>Pseudomonadota</taxon>
        <taxon>Gammaproteobacteria</taxon>
        <taxon>Moraxellales</taxon>
        <taxon>Moraxellaceae</taxon>
        <taxon>Acinetobacter</taxon>
    </lineage>
</organism>
<dbReference type="Pfam" id="PF00782">
    <property type="entry name" value="DSPc"/>
    <property type="match status" value="1"/>
</dbReference>
<keyword evidence="2" id="KW-0378">Hydrolase</keyword>
<keyword evidence="3" id="KW-0904">Protein phosphatase</keyword>
<evidence type="ECO:0000313" key="7">
    <source>
        <dbReference type="Proteomes" id="UP000501939"/>
    </source>
</evidence>
<gene>
    <name evidence="6" type="ORF">G8D99_12260</name>
</gene>
<dbReference type="KEGG" id="alj:G8D99_12260"/>
<dbReference type="InterPro" id="IPR016130">
    <property type="entry name" value="Tyr_Pase_AS"/>
</dbReference>
<keyword evidence="7" id="KW-1185">Reference proteome</keyword>
<evidence type="ECO:0000256" key="4">
    <source>
        <dbReference type="SAM" id="SignalP"/>
    </source>
</evidence>
<evidence type="ECO:0000256" key="1">
    <source>
        <dbReference type="ARBA" id="ARBA00009580"/>
    </source>
</evidence>
<sequence length="204" mass="23789">MLQPNTIRLKLLSLILLSSMPLSGCIKTAPLDVQQRPQDWGMQISNEHNFYQISNTLYRSEQPDDQLLAELQKHQIGTVINLRSRDKDQENLGHTQLKLVHIPIHTWAMDREDLLKVMQQIQQAKNNNEKVLIHCYHGSDRTGASVAMYRIIFEHWSIEDALREMKHGGYGFHVIWQNIPKIFTPENIKWIREQLSNPSEFSPT</sequence>
<accession>A0A6G8S6C0</accession>
<dbReference type="InterPro" id="IPR020422">
    <property type="entry name" value="TYR_PHOSPHATASE_DUAL_dom"/>
</dbReference>
<dbReference type="InterPro" id="IPR000387">
    <property type="entry name" value="Tyr_Pase_dom"/>
</dbReference>
<dbReference type="InterPro" id="IPR029021">
    <property type="entry name" value="Prot-tyrosine_phosphatase-like"/>
</dbReference>
<protein>
    <submittedName>
        <fullName evidence="6">Dual specificity protein phosphatase family protein</fullName>
    </submittedName>
</protein>
<dbReference type="SMART" id="SM00195">
    <property type="entry name" value="DSPc"/>
    <property type="match status" value="1"/>
</dbReference>
<feature type="domain" description="Tyrosine specific protein phosphatases" evidence="5">
    <location>
        <begin position="112"/>
        <end position="166"/>
    </location>
</feature>
<evidence type="ECO:0000256" key="2">
    <source>
        <dbReference type="ARBA" id="ARBA00022801"/>
    </source>
</evidence>
<dbReference type="PROSITE" id="PS50056">
    <property type="entry name" value="TYR_PHOSPHATASE_2"/>
    <property type="match status" value="1"/>
</dbReference>
<comment type="similarity">
    <text evidence="1">Belongs to the protein-tyrosine phosphatase family.</text>
</comment>
<dbReference type="PANTHER" id="PTHR31126">
    <property type="entry name" value="TYROSINE-PROTEIN PHOSPHATASE"/>
    <property type="match status" value="1"/>
</dbReference>
<dbReference type="PANTHER" id="PTHR31126:SF72">
    <property type="entry name" value="DUAL SPECIFICITY PROTEIN PHOSPHATASE TPBA"/>
    <property type="match status" value="1"/>
</dbReference>
<feature type="signal peptide" evidence="4">
    <location>
        <begin position="1"/>
        <end position="24"/>
    </location>
</feature>
<dbReference type="PROSITE" id="PS00383">
    <property type="entry name" value="TYR_PHOSPHATASE_1"/>
    <property type="match status" value="1"/>
</dbReference>
<dbReference type="AlphaFoldDB" id="A0A6G8S6C0"/>
<dbReference type="SUPFAM" id="SSF52799">
    <property type="entry name" value="(Phosphotyrosine protein) phosphatases II"/>
    <property type="match status" value="1"/>
</dbReference>
<dbReference type="Proteomes" id="UP000501939">
    <property type="component" value="Chromosome"/>
</dbReference>
<name>A0A6G8S6C0_9GAMM</name>
<keyword evidence="4" id="KW-0732">Signal</keyword>
<evidence type="ECO:0000313" key="6">
    <source>
        <dbReference type="EMBL" id="QIO09697.1"/>
    </source>
</evidence>
<evidence type="ECO:0000256" key="3">
    <source>
        <dbReference type="ARBA" id="ARBA00022912"/>
    </source>
</evidence>
<proteinExistence type="inferred from homology"/>
<dbReference type="InterPro" id="IPR000340">
    <property type="entry name" value="Dual-sp_phosphatase_cat-dom"/>
</dbReference>